<gene>
    <name evidence="2" type="ORF">BI198_05450</name>
</gene>
<dbReference type="InterPro" id="IPR052340">
    <property type="entry name" value="RNase_Y/CdgJ"/>
</dbReference>
<dbReference type="SUPFAM" id="SSF109604">
    <property type="entry name" value="HD-domain/PDEase-like"/>
    <property type="match status" value="1"/>
</dbReference>
<evidence type="ECO:0000313" key="3">
    <source>
        <dbReference type="Proteomes" id="UP000242258"/>
    </source>
</evidence>
<dbReference type="Gene3D" id="1.10.3210.10">
    <property type="entry name" value="Hypothetical protein af1432"/>
    <property type="match status" value="1"/>
</dbReference>
<keyword evidence="3" id="KW-1185">Reference proteome</keyword>
<evidence type="ECO:0000313" key="2">
    <source>
        <dbReference type="EMBL" id="OEY69080.1"/>
    </source>
</evidence>
<dbReference type="RefSeq" id="WP_070048646.1">
    <property type="nucleotide sequence ID" value="NZ_CBCSDO010000003.1"/>
</dbReference>
<protein>
    <submittedName>
        <fullName evidence="2">Histidine kinase</fullName>
    </submittedName>
</protein>
<keyword evidence="2" id="KW-0808">Transferase</keyword>
<dbReference type="Pfam" id="PF08668">
    <property type="entry name" value="HDOD"/>
    <property type="match status" value="1"/>
</dbReference>
<dbReference type="PANTHER" id="PTHR33525:SF3">
    <property type="entry name" value="RIBONUCLEASE Y"/>
    <property type="match status" value="1"/>
</dbReference>
<dbReference type="EMBL" id="MKEK01000001">
    <property type="protein sequence ID" value="OEY69080.1"/>
    <property type="molecule type" value="Genomic_DNA"/>
</dbReference>
<comment type="caution">
    <text evidence="2">The sequence shown here is derived from an EMBL/GenBank/DDBJ whole genome shotgun (WGS) entry which is preliminary data.</text>
</comment>
<proteinExistence type="predicted"/>
<accession>A0A1E7Q4P2</accession>
<name>A0A1E7Q4P2_9GAMM</name>
<reference evidence="3" key="1">
    <citation type="submission" date="2016-09" db="EMBL/GenBank/DDBJ databases">
        <authorList>
            <person name="Wan X."/>
            <person name="Hou S."/>
        </authorList>
    </citation>
    <scope>NUCLEOTIDE SEQUENCE [LARGE SCALE GENOMIC DNA]</scope>
    <source>
        <strain evidence="3">KH87</strain>
    </source>
</reference>
<dbReference type="PROSITE" id="PS51833">
    <property type="entry name" value="HDOD"/>
    <property type="match status" value="1"/>
</dbReference>
<dbReference type="STRING" id="1628148.BI198_05450"/>
<evidence type="ECO:0000259" key="1">
    <source>
        <dbReference type="PROSITE" id="PS51833"/>
    </source>
</evidence>
<dbReference type="Proteomes" id="UP000242258">
    <property type="component" value="Unassembled WGS sequence"/>
</dbReference>
<organism evidence="2 3">
    <name type="scientific">Rheinheimera salexigens</name>
    <dbReference type="NCBI Taxonomy" id="1628148"/>
    <lineage>
        <taxon>Bacteria</taxon>
        <taxon>Pseudomonadati</taxon>
        <taxon>Pseudomonadota</taxon>
        <taxon>Gammaproteobacteria</taxon>
        <taxon>Chromatiales</taxon>
        <taxon>Chromatiaceae</taxon>
        <taxon>Rheinheimera</taxon>
    </lineage>
</organism>
<dbReference type="AlphaFoldDB" id="A0A1E7Q4P2"/>
<dbReference type="PANTHER" id="PTHR33525">
    <property type="match status" value="1"/>
</dbReference>
<dbReference type="InterPro" id="IPR013976">
    <property type="entry name" value="HDOD"/>
</dbReference>
<dbReference type="OrthoDB" id="598113at2"/>
<sequence length="280" mass="31647">MSAQQQLLQIIEQKLAQDNLILPTLPEVALKVRQQTDAPNVSLNALADIISNDTALAARVIKLANSAFIGRSIKVSSLNQAVTRIGLSQIRNIVIAMALEQIFTSSHQALQQQLTWQWQRNVQITSIAVACLAFYNSQHGHNNLSLDVLTLVGLVHNIGALALINEAEQFQDILGEPRFLQHVSRKLAPKVSEKILSSWQFEEQFIYVVKHWGFIKPEAEQAGYTDFIRLAMIAKDQYEDKALQQRLLDYYVAQKLVPSDKFMQQPEINTVYQNIRAVFI</sequence>
<dbReference type="GO" id="GO:0016301">
    <property type="term" value="F:kinase activity"/>
    <property type="evidence" value="ECO:0007669"/>
    <property type="project" value="UniProtKB-KW"/>
</dbReference>
<feature type="domain" description="HDOD" evidence="1">
    <location>
        <begin position="22"/>
        <end position="215"/>
    </location>
</feature>
<keyword evidence="2" id="KW-0418">Kinase</keyword>